<proteinExistence type="inferred from homology"/>
<evidence type="ECO:0000256" key="2">
    <source>
        <dbReference type="ARBA" id="ARBA00009040"/>
    </source>
</evidence>
<sequence>MAYQRKGSDLQPQRRILRTQTAGNLGESMMDSEVVPSSLSEIAPILRVANEVENSNPRVAYLCRFYAFEKAHRLDPTSSGRGVRQFKTSLLQRLEKENETTLAGRTKSDAREMQSFYQHYYRKYIQALQNAADKADRARLTKAYQTAAVLFEVLKAVNLTEAVEVSDEILEAHTKVAEKTEILVPYNILPLDPDSSNQAIMRYPEIQATVTALRNTRGLPWPKNHKKKVDEDILDWLQAMFGFQKDNVANQREHLILLLANVHIRQFPKLDQQPKLDDLALTDVMKKLFKNYKKWCKYLGRKSSLWLPTIQQEVQQRKLLYMGLYLLIWGEAANLRFMPECLCYIYHHMAFELYGMLAGSVSPMTGETIKPAYGGSDEAFLRKVVTPIYNTIAKEAKRSKEKSKHSQWRNYDDLNEYFWSVNCFRLGWPMRADADFFHLPPEEQLTDANEAIKRNHWMGKINFVETRSFWHIFRSFDRMWGFFILCLQAMIIIAWNGSGQLGSIFEGDVFKRVMSIFITAAILKLAQAVLDIIMSWKSRHSMSFYVKLRYVFKAVAAAAWVVVLPVTYAYSWKNPPEFAQTIKNWFGNGSSSPSLFIIAVLFYLSPNMLSALLFVFPFIRRFLERSDYKIASLVMWWSQPRLYVGRGMHEDAFSLFKYTLFWVLLLAAKLAFSFYVEIQPLVGPTKDIMRVHISVYRWHEFFPRAKNNIGVVIALWAPIILVCISICMLLILSASPFSPFLYKIVIEDYPRSISWILRFGMLFSLPYLAASMARFGVLERSMFIYLPESYASFEIRTLGMLRSRFEYLPGAFNACLIPVEKDEKRKKGLKATLSKKFDEVTSSRGKEAARFAQMWNKIIESFREEDLINNRERNLLLVPYWADPDLDLIQWPPFLLASKLPIALDMAKDCNGRDRELNKRLNADSYMRSAIRECYASCKSIINVLVLGEREQLVIQEIFSKVDEHIAAGNLIKEFNMSALPTLYEQFVRLIDFLKENKKEDKDHVVILLLDMLEVVTRDIMEDSVPSLLDSTHGGSYGMHDGMIPNAKYQLFGTLNFPVTETEAWKEKIRRLHMLLTDKESAMDVPTNLEARRRISFFSNSLFMDMPHAPKVRNMLSFSSILVLFEGVSGLHINGRKSQLYPINNVSNMEELSWILGGEVGFLPTIYLGMPLGAKSKALNIWNPVIAKWNKVLGGESWGSRNKESEKAEQSSLTKMVMEGKPVEVHQNLVASLEDQYNHQVFTGTRDEHDRLSGAEITKAHSSILTPYFNEEVLFSINSLERPNEDGVSILFYLQKIYPDEWENFLERVDCISEEDLKGNTRLEEELRLWASYRGQTLTKTVRGMMYYRQALELQAFLDMAKDEELMKGYKAAESNTDEQPKNERSLMSQCQAVADMKFTYVVSCQQYGVQKRSADHRAQDILRLMTKYPSLRVAYIDEIDETGKDKSNRTGDNKVYYSALVKAVPRSVDSAEPDQKLDQVPIAGVELEHYASPRSYNRSLFPILVFLFFFCYKKQVIYRIKLPGPAILGEGKPENQNHAIIFTRGEGLQTIDMNQDNYMEEALKMRNLLQEFLKKNGVRNPTILGLREHIFTGSVSSLAWFMSNQETSFVTIGQRLLANPLKVRFHYGHPDVFDRLFHLTRGGVSKASKVINLSEDIFAGFNSTLRGGNVTHHEYIQVGKGRDVGLNQISLFEAKIANGNGEQTMSRDVYRLGHRFDFFRMLSCFFTTIGFYFTTLITVIIVYVFLYGRLYLVVSGLEEGLSSHPAIRNNKPLQVALASQSFVQLGILMALPMMMEIGLERGFRNALTDFVLMQLQLAPVFFTFSLGTRTHYYGRTLLHGGAQYRGTGRGFVVFHAKFAENYRLYSRSHFVKGIELMILLLVYHIFGRSYRDMVAYVLITASIWFLVVTWLFAPFLFNPSGFEWQKIVDDWADWNKWINNRGGIGVSPEKSWESWWEKEHEHLYHSGIRGTVVEILLSLRFFIYQYGLVYHLTILNNETSILVYGVSWIVIFVILAVMKVVSVGRKKFSADFQLVFRLIEGFIFLSFVALLISLIVILHLKFRDIIVCILAFMPTGWGMLMIAQASKPWIRRGGFWGSVRTLACGYEIIMGLLLFTPIAFLAWFPFVSEFQTRMLFNQAFSRGLQISRILGGPKKDRSSSNKE</sequence>
<feature type="transmembrane region" description="Helical" evidence="14">
    <location>
        <begin position="509"/>
        <end position="530"/>
    </location>
</feature>
<dbReference type="Gene3D" id="1.25.40.270">
    <property type="entry name" value="Vacuolar protein sorting-associated protein vta1"/>
    <property type="match status" value="1"/>
</dbReference>
<dbReference type="Pfam" id="PF14288">
    <property type="entry name" value="FKS1_dom1"/>
    <property type="match status" value="1"/>
</dbReference>
<dbReference type="Proteomes" id="UP000824120">
    <property type="component" value="Chromosome 2"/>
</dbReference>
<dbReference type="SMART" id="SM01205">
    <property type="entry name" value="FKS1_dom1"/>
    <property type="match status" value="1"/>
</dbReference>
<evidence type="ECO:0000256" key="7">
    <source>
        <dbReference type="ARBA" id="ARBA00022692"/>
    </source>
</evidence>
<keyword evidence="10 14" id="KW-0472">Membrane</keyword>
<evidence type="ECO:0000256" key="8">
    <source>
        <dbReference type="ARBA" id="ARBA00022960"/>
    </source>
</evidence>
<feature type="transmembrane region" description="Helical" evidence="14">
    <location>
        <begin position="2035"/>
        <end position="2059"/>
    </location>
</feature>
<evidence type="ECO:0000256" key="6">
    <source>
        <dbReference type="ARBA" id="ARBA00022679"/>
    </source>
</evidence>
<evidence type="ECO:0000259" key="15">
    <source>
        <dbReference type="SMART" id="SM01205"/>
    </source>
</evidence>
<reference evidence="16 17" key="1">
    <citation type="submission" date="2020-09" db="EMBL/GenBank/DDBJ databases">
        <title>De no assembly of potato wild relative species, Solanum commersonii.</title>
        <authorList>
            <person name="Cho K."/>
        </authorList>
    </citation>
    <scope>NUCLEOTIDE SEQUENCE [LARGE SCALE GENOMIC DNA]</scope>
    <source>
        <strain evidence="16">LZ3.2</strain>
        <tissue evidence="16">Leaf</tissue>
    </source>
</reference>
<protein>
    <recommendedName>
        <fullName evidence="12">1,3-beta-glucan synthase</fullName>
        <ecNumber evidence="3">2.4.1.34</ecNumber>
    </recommendedName>
    <alternativeName>
        <fullName evidence="12">1,3-beta-glucan synthase</fullName>
    </alternativeName>
</protein>
<evidence type="ECO:0000256" key="11">
    <source>
        <dbReference type="ARBA" id="ARBA00023316"/>
    </source>
</evidence>
<feature type="domain" description="1,3-beta-glucan synthase component FKS1-like" evidence="15">
    <location>
        <begin position="316"/>
        <end position="431"/>
    </location>
</feature>
<dbReference type="InterPro" id="IPR003440">
    <property type="entry name" value="Glyco_trans_48_dom"/>
</dbReference>
<evidence type="ECO:0000256" key="1">
    <source>
        <dbReference type="ARBA" id="ARBA00004651"/>
    </source>
</evidence>
<evidence type="ECO:0000256" key="9">
    <source>
        <dbReference type="ARBA" id="ARBA00022989"/>
    </source>
</evidence>
<evidence type="ECO:0000256" key="12">
    <source>
        <dbReference type="ARBA" id="ARBA00032165"/>
    </source>
</evidence>
<accession>A0A9J6ASZ7</accession>
<evidence type="ECO:0000256" key="3">
    <source>
        <dbReference type="ARBA" id="ARBA00012589"/>
    </source>
</evidence>
<keyword evidence="11" id="KW-0961">Cell wall biogenesis/degradation</keyword>
<keyword evidence="17" id="KW-1185">Reference proteome</keyword>
<evidence type="ECO:0000313" key="16">
    <source>
        <dbReference type="EMBL" id="KAG5627330.1"/>
    </source>
</evidence>
<dbReference type="EMBL" id="JACXVP010000002">
    <property type="protein sequence ID" value="KAG5627330.1"/>
    <property type="molecule type" value="Genomic_DNA"/>
</dbReference>
<feature type="transmembrane region" description="Helical" evidence="14">
    <location>
        <begin position="550"/>
        <end position="570"/>
    </location>
</feature>
<evidence type="ECO:0000256" key="5">
    <source>
        <dbReference type="ARBA" id="ARBA00022676"/>
    </source>
</evidence>
<evidence type="ECO:0000313" key="17">
    <source>
        <dbReference type="Proteomes" id="UP000824120"/>
    </source>
</evidence>
<dbReference type="PANTHER" id="PTHR12741:SF86">
    <property type="entry name" value="1,3-BETA-GLUCAN SYNTHASE"/>
    <property type="match status" value="1"/>
</dbReference>
<dbReference type="OrthoDB" id="1880850at2759"/>
<dbReference type="GO" id="GO:0071555">
    <property type="term" value="P:cell wall organization"/>
    <property type="evidence" value="ECO:0007669"/>
    <property type="project" value="UniProtKB-KW"/>
</dbReference>
<dbReference type="GO" id="GO:0008360">
    <property type="term" value="P:regulation of cell shape"/>
    <property type="evidence" value="ECO:0007669"/>
    <property type="project" value="UniProtKB-KW"/>
</dbReference>
<dbReference type="GO" id="GO:0003843">
    <property type="term" value="F:1,3-beta-D-glucan synthase activity"/>
    <property type="evidence" value="ECO:0007669"/>
    <property type="project" value="UniProtKB-EC"/>
</dbReference>
<keyword evidence="8" id="KW-0133">Cell shape</keyword>
<feature type="transmembrane region" description="Helical" evidence="14">
    <location>
        <begin position="2002"/>
        <end position="2023"/>
    </location>
</feature>
<feature type="transmembrane region" description="Helical" evidence="14">
    <location>
        <begin position="1774"/>
        <end position="1795"/>
    </location>
</feature>
<feature type="transmembrane region" description="Helical" evidence="14">
    <location>
        <begin position="2105"/>
        <end position="2127"/>
    </location>
</feature>
<keyword evidence="9 14" id="KW-1133">Transmembrane helix</keyword>
<feature type="transmembrane region" description="Helical" evidence="14">
    <location>
        <begin position="709"/>
        <end position="734"/>
    </location>
</feature>
<evidence type="ECO:0000256" key="14">
    <source>
        <dbReference type="SAM" id="Phobius"/>
    </source>
</evidence>
<dbReference type="GO" id="GO:0000148">
    <property type="term" value="C:1,3-beta-D-glucan synthase complex"/>
    <property type="evidence" value="ECO:0007669"/>
    <property type="project" value="InterPro"/>
</dbReference>
<dbReference type="InterPro" id="IPR039431">
    <property type="entry name" value="Vta1/CALS_N"/>
</dbReference>
<feature type="transmembrane region" description="Helical" evidence="14">
    <location>
        <begin position="479"/>
        <end position="497"/>
    </location>
</feature>
<evidence type="ECO:0000256" key="13">
    <source>
        <dbReference type="ARBA" id="ARBA00047777"/>
    </source>
</evidence>
<dbReference type="InterPro" id="IPR058851">
    <property type="entry name" value="CALS1_helical"/>
</dbReference>
<keyword evidence="5" id="KW-0328">Glycosyltransferase</keyword>
<feature type="transmembrane region" description="Helical" evidence="14">
    <location>
        <begin position="1722"/>
        <end position="1747"/>
    </location>
</feature>
<gene>
    <name evidence="16" type="ORF">H5410_012548</name>
</gene>
<dbReference type="InterPro" id="IPR026899">
    <property type="entry name" value="FKS1-like_dom1"/>
</dbReference>
<comment type="similarity">
    <text evidence="2">Belongs to the glycosyltransferase 48 family.</text>
</comment>
<dbReference type="FunFam" id="1.25.40.270:FF:000002">
    <property type="entry name" value="callose synthase 3"/>
    <property type="match status" value="1"/>
</dbReference>
<feature type="transmembrane region" description="Helical" evidence="14">
    <location>
        <begin position="1894"/>
        <end position="1918"/>
    </location>
</feature>
<keyword evidence="4" id="KW-1003">Cell membrane</keyword>
<feature type="transmembrane region" description="Helical" evidence="14">
    <location>
        <begin position="755"/>
        <end position="777"/>
    </location>
</feature>
<comment type="subcellular location">
    <subcellularLocation>
        <location evidence="1">Cell membrane</location>
        <topology evidence="1">Multi-pass membrane protein</topology>
    </subcellularLocation>
</comment>
<keyword evidence="7 14" id="KW-0812">Transmembrane</keyword>
<dbReference type="EC" id="2.4.1.34" evidence="3"/>
<evidence type="ECO:0000256" key="10">
    <source>
        <dbReference type="ARBA" id="ARBA00023136"/>
    </source>
</evidence>
<comment type="catalytic activity">
    <reaction evidence="13">
        <text>[(1-&gt;3)-beta-D-glucosyl](n) + UDP-alpha-D-glucose = [(1-&gt;3)-beta-D-glucosyl](n+1) + UDP + H(+)</text>
        <dbReference type="Rhea" id="RHEA:21476"/>
        <dbReference type="Rhea" id="RHEA-COMP:11146"/>
        <dbReference type="Rhea" id="RHEA-COMP:14303"/>
        <dbReference type="ChEBI" id="CHEBI:15378"/>
        <dbReference type="ChEBI" id="CHEBI:37671"/>
        <dbReference type="ChEBI" id="CHEBI:58223"/>
        <dbReference type="ChEBI" id="CHEBI:58885"/>
        <dbReference type="EC" id="2.4.1.34"/>
    </reaction>
</comment>
<feature type="transmembrane region" description="Helical" evidence="14">
    <location>
        <begin position="2065"/>
        <end position="2084"/>
    </location>
</feature>
<dbReference type="InterPro" id="IPR023175">
    <property type="entry name" value="Vta1/CALS_N_sf"/>
</dbReference>
<dbReference type="Pfam" id="PF25968">
    <property type="entry name" value="CALS1"/>
    <property type="match status" value="1"/>
</dbReference>
<dbReference type="GO" id="GO:0005886">
    <property type="term" value="C:plasma membrane"/>
    <property type="evidence" value="ECO:0007669"/>
    <property type="project" value="UniProtKB-SubCell"/>
</dbReference>
<feature type="transmembrane region" description="Helical" evidence="14">
    <location>
        <begin position="595"/>
        <end position="619"/>
    </location>
</feature>
<feature type="transmembrane region" description="Helical" evidence="14">
    <location>
        <begin position="1807"/>
        <end position="1828"/>
    </location>
</feature>
<dbReference type="PANTHER" id="PTHR12741">
    <property type="entry name" value="LYST-INTERACTING PROTEIN LIP5 DOPAMINE RESPONSIVE PROTEIN DRG-1"/>
    <property type="match status" value="1"/>
</dbReference>
<dbReference type="Pfam" id="PF02364">
    <property type="entry name" value="Glucan_synthase"/>
    <property type="match status" value="3"/>
</dbReference>
<dbReference type="Pfam" id="PF04652">
    <property type="entry name" value="Vta1"/>
    <property type="match status" value="1"/>
</dbReference>
<keyword evidence="6" id="KW-0808">Transferase</keyword>
<name>A0A9J6ASZ7_SOLCO</name>
<feature type="transmembrane region" description="Helical" evidence="14">
    <location>
        <begin position="655"/>
        <end position="676"/>
    </location>
</feature>
<dbReference type="GO" id="GO:0006075">
    <property type="term" value="P:(1-&gt;3)-beta-D-glucan biosynthetic process"/>
    <property type="evidence" value="ECO:0007669"/>
    <property type="project" value="InterPro"/>
</dbReference>
<comment type="caution">
    <text evidence="16">The sequence shown here is derived from an EMBL/GenBank/DDBJ whole genome shotgun (WGS) entry which is preliminary data.</text>
</comment>
<evidence type="ECO:0000256" key="4">
    <source>
        <dbReference type="ARBA" id="ARBA00022475"/>
    </source>
</evidence>
<organism evidence="16 17">
    <name type="scientific">Solanum commersonii</name>
    <name type="common">Commerson's wild potato</name>
    <name type="synonym">Commerson's nightshade</name>
    <dbReference type="NCBI Taxonomy" id="4109"/>
    <lineage>
        <taxon>Eukaryota</taxon>
        <taxon>Viridiplantae</taxon>
        <taxon>Streptophyta</taxon>
        <taxon>Embryophyta</taxon>
        <taxon>Tracheophyta</taxon>
        <taxon>Spermatophyta</taxon>
        <taxon>Magnoliopsida</taxon>
        <taxon>eudicotyledons</taxon>
        <taxon>Gunneridae</taxon>
        <taxon>Pentapetalae</taxon>
        <taxon>asterids</taxon>
        <taxon>lamiids</taxon>
        <taxon>Solanales</taxon>
        <taxon>Solanaceae</taxon>
        <taxon>Solanoideae</taxon>
        <taxon>Solaneae</taxon>
        <taxon>Solanum</taxon>
    </lineage>
</organism>